<feature type="compositionally biased region" description="Acidic residues" evidence="1">
    <location>
        <begin position="17"/>
        <end position="29"/>
    </location>
</feature>
<evidence type="ECO:0000313" key="3">
    <source>
        <dbReference type="Proteomes" id="UP000046392"/>
    </source>
</evidence>
<name>A0A0N5CBI4_STREA</name>
<dbReference type="InterPro" id="IPR037198">
    <property type="entry name" value="MutL_C_sf"/>
</dbReference>
<feature type="domain" description="MutL C-terminal dimerisation" evidence="2">
    <location>
        <begin position="183"/>
        <end position="314"/>
    </location>
</feature>
<sequence>MLSQVNDKTNRPSTLSIDDDDMDEIDENLEPNINNTTDVVEETTDFAEKTADSNHGKSTSPGESPDMNDRTTVLPEKITIANGEATDLIPETDISSSTSPDEIFKKPKEIPSEEVDLSNRPQVTLKFSLKALKERIEVLSLQEQVPPVKKEEIHVIFGEEIGKEAEETLKRRINKSDFARMHIIGQFNNGFIICKLENDVFIVDQHASDEICNFERLQRNKRISPHRLLKPIQIKLGAVYETAIRDWCYTGGDNECTELTHIPHLDGYKFEVSDVEEMAVYLAENPGSNYRPENIRKVFASKACRGSVMVGDPLMVNKMKSILENLSKLHAPWNCPHGRPTVRQLYYEK</sequence>
<dbReference type="SMART" id="SM00853">
    <property type="entry name" value="MutL_C"/>
    <property type="match status" value="1"/>
</dbReference>
<keyword evidence="3" id="KW-1185">Reference proteome</keyword>
<protein>
    <submittedName>
        <fullName evidence="4">MutL_C domain-containing protein</fullName>
    </submittedName>
</protein>
<dbReference type="AlphaFoldDB" id="A0A0N5CBI4"/>
<accession>A0A0N5CBI4</accession>
<organism evidence="3 4">
    <name type="scientific">Strongyloides papillosus</name>
    <name type="common">Intestinal threadworm</name>
    <dbReference type="NCBI Taxonomy" id="174720"/>
    <lineage>
        <taxon>Eukaryota</taxon>
        <taxon>Metazoa</taxon>
        <taxon>Ecdysozoa</taxon>
        <taxon>Nematoda</taxon>
        <taxon>Chromadorea</taxon>
        <taxon>Rhabditida</taxon>
        <taxon>Tylenchina</taxon>
        <taxon>Panagrolaimomorpha</taxon>
        <taxon>Strongyloidoidea</taxon>
        <taxon>Strongyloididae</taxon>
        <taxon>Strongyloides</taxon>
    </lineage>
</organism>
<dbReference type="PANTHER" id="PTHR10073">
    <property type="entry name" value="DNA MISMATCH REPAIR PROTEIN MLH, PMS, MUTL"/>
    <property type="match status" value="1"/>
</dbReference>
<dbReference type="GO" id="GO:0006298">
    <property type="term" value="P:mismatch repair"/>
    <property type="evidence" value="ECO:0007669"/>
    <property type="project" value="InterPro"/>
</dbReference>
<evidence type="ECO:0000256" key="1">
    <source>
        <dbReference type="SAM" id="MobiDB-lite"/>
    </source>
</evidence>
<dbReference type="STRING" id="174720.A0A0N5CBI4"/>
<dbReference type="Pfam" id="PF08676">
    <property type="entry name" value="MutL_C"/>
    <property type="match status" value="1"/>
</dbReference>
<evidence type="ECO:0000313" key="4">
    <source>
        <dbReference type="WBParaSite" id="SPAL_0001525000.1"/>
    </source>
</evidence>
<dbReference type="PANTHER" id="PTHR10073:SF52">
    <property type="entry name" value="MISMATCH REPAIR ENDONUCLEASE PMS2"/>
    <property type="match status" value="1"/>
</dbReference>
<feature type="compositionally biased region" description="Basic and acidic residues" evidence="1">
    <location>
        <begin position="46"/>
        <end position="55"/>
    </location>
</feature>
<dbReference type="GO" id="GO:0140664">
    <property type="term" value="F:ATP-dependent DNA damage sensor activity"/>
    <property type="evidence" value="ECO:0007669"/>
    <property type="project" value="InterPro"/>
</dbReference>
<dbReference type="GO" id="GO:0005524">
    <property type="term" value="F:ATP binding"/>
    <property type="evidence" value="ECO:0007669"/>
    <property type="project" value="InterPro"/>
</dbReference>
<dbReference type="Gene3D" id="3.30.1540.20">
    <property type="entry name" value="MutL, C-terminal domain, dimerisation subdomain"/>
    <property type="match status" value="1"/>
</dbReference>
<proteinExistence type="predicted"/>
<dbReference type="GO" id="GO:0016887">
    <property type="term" value="F:ATP hydrolysis activity"/>
    <property type="evidence" value="ECO:0007669"/>
    <property type="project" value="InterPro"/>
</dbReference>
<dbReference type="SUPFAM" id="SSF118116">
    <property type="entry name" value="DNA mismatch repair protein MutL"/>
    <property type="match status" value="1"/>
</dbReference>
<feature type="region of interest" description="Disordered" evidence="1">
    <location>
        <begin position="1"/>
        <end position="70"/>
    </location>
</feature>
<evidence type="ECO:0000259" key="2">
    <source>
        <dbReference type="SMART" id="SM00853"/>
    </source>
</evidence>
<dbReference type="InterPro" id="IPR042120">
    <property type="entry name" value="MutL_C_dimsub"/>
</dbReference>
<reference evidence="4" key="1">
    <citation type="submission" date="2017-02" db="UniProtKB">
        <authorList>
            <consortium name="WormBaseParasite"/>
        </authorList>
    </citation>
    <scope>IDENTIFICATION</scope>
</reference>
<dbReference type="WBParaSite" id="SPAL_0001525000.1">
    <property type="protein sequence ID" value="SPAL_0001525000.1"/>
    <property type="gene ID" value="SPAL_0001525000"/>
</dbReference>
<dbReference type="InterPro" id="IPR014790">
    <property type="entry name" value="MutL_C"/>
</dbReference>
<dbReference type="Proteomes" id="UP000046392">
    <property type="component" value="Unplaced"/>
</dbReference>
<dbReference type="GO" id="GO:0032389">
    <property type="term" value="C:MutLalpha complex"/>
    <property type="evidence" value="ECO:0007669"/>
    <property type="project" value="TreeGrafter"/>
</dbReference>
<dbReference type="InterPro" id="IPR038973">
    <property type="entry name" value="MutL/Mlh/Pms-like"/>
</dbReference>
<feature type="compositionally biased region" description="Polar residues" evidence="1">
    <location>
        <begin position="1"/>
        <end position="16"/>
    </location>
</feature>